<evidence type="ECO:0000256" key="3">
    <source>
        <dbReference type="ARBA" id="ARBA00022989"/>
    </source>
</evidence>
<feature type="transmembrane region" description="Helical" evidence="5">
    <location>
        <begin position="36"/>
        <end position="56"/>
    </location>
</feature>
<dbReference type="InterPro" id="IPR037185">
    <property type="entry name" value="EmrE-like"/>
</dbReference>
<evidence type="ECO:0000256" key="1">
    <source>
        <dbReference type="ARBA" id="ARBA00004141"/>
    </source>
</evidence>
<proteinExistence type="predicted"/>
<dbReference type="GO" id="GO:0016020">
    <property type="term" value="C:membrane"/>
    <property type="evidence" value="ECO:0007669"/>
    <property type="project" value="UniProtKB-SubCell"/>
</dbReference>
<evidence type="ECO:0000256" key="4">
    <source>
        <dbReference type="ARBA" id="ARBA00023136"/>
    </source>
</evidence>
<dbReference type="InterPro" id="IPR000620">
    <property type="entry name" value="EamA_dom"/>
</dbReference>
<sequence>MPNIAPRYWLMIAILGFVWGGTFLLIKLALEGTTPFWLAASRIGFAALLLSAIWGARGFKLFKDQTNWPSLTLIGILSTALPFMLISWGQQHVSSGFTGVSMAAIPLMVLPLAHVFIPGEQMSLRRVIGFAIGFGGVAVLLGSKAFESSGAALEGYGRTACLAAAACYSVSSILTRRLPPVDPLGLAAILLLIGSALIIPVAWLAEGPPVIPDTRTLCIAAVLGLIPTAAANLLRVIVVREAGPTFMTLTNYQVPVWAVVLGAFFLDEELPPAMLMALLLILSGLCISQFGALTRLFGRTKK</sequence>
<dbReference type="EMBL" id="CP010725">
    <property type="protein sequence ID" value="AUQ98055.1"/>
    <property type="molecule type" value="Genomic_DNA"/>
</dbReference>
<dbReference type="Proteomes" id="UP000236447">
    <property type="component" value="Chromosome"/>
</dbReference>
<feature type="transmembrane region" description="Helical" evidence="5">
    <location>
        <begin position="7"/>
        <end position="30"/>
    </location>
</feature>
<evidence type="ECO:0000313" key="8">
    <source>
        <dbReference type="EMBL" id="AUQ98055.1"/>
    </source>
</evidence>
<reference evidence="8 9" key="1">
    <citation type="journal article" date="2017" name="Front. Microbiol.">
        <title>Phaeobacter piscinae sp. nov., a species of the Roseobacter group and potential aquaculture probiont.</title>
        <authorList>
            <person name="Sonnenschein E.C."/>
            <person name="Phippen C.B.W."/>
            <person name="Nielsen K.F."/>
            <person name="Mateiu R.V."/>
            <person name="Melchiorsen J."/>
            <person name="Gram L."/>
            <person name="Overmann J."/>
            <person name="Freese H.M."/>
        </authorList>
    </citation>
    <scope>NUCLEOTIDE SEQUENCE [LARGE SCALE GENOMIC DNA]</scope>
    <source>
        <strain evidence="8 9">P88</strain>
    </source>
</reference>
<gene>
    <name evidence="7" type="ORF">PhaeoP66_02702</name>
    <name evidence="8" type="ORF">PhaeoP88_00658</name>
</gene>
<feature type="transmembrane region" description="Helical" evidence="5">
    <location>
        <begin position="124"/>
        <end position="143"/>
    </location>
</feature>
<feature type="transmembrane region" description="Helical" evidence="5">
    <location>
        <begin position="186"/>
        <end position="205"/>
    </location>
</feature>
<evidence type="ECO:0000313" key="9">
    <source>
        <dbReference type="Proteomes" id="UP000236447"/>
    </source>
</evidence>
<protein>
    <submittedName>
        <fullName evidence="8">Permease of the drug/metabolite transporter (DMT) superfamily protein</fullName>
    </submittedName>
</protein>
<keyword evidence="10" id="KW-1185">Reference proteome</keyword>
<dbReference type="RefSeq" id="WP_102874726.1">
    <property type="nucleotide sequence ID" value="NZ_CP010599.1"/>
</dbReference>
<evidence type="ECO:0000313" key="7">
    <source>
        <dbReference type="EMBL" id="AUQ95459.1"/>
    </source>
</evidence>
<keyword evidence="4 5" id="KW-0472">Membrane</keyword>
<comment type="subcellular location">
    <subcellularLocation>
        <location evidence="1">Membrane</location>
        <topology evidence="1">Multi-pass membrane protein</topology>
    </subcellularLocation>
</comment>
<dbReference type="PANTHER" id="PTHR32322:SF9">
    <property type="entry name" value="AMINO-ACID METABOLITE EFFLUX PUMP-RELATED"/>
    <property type="match status" value="1"/>
</dbReference>
<evidence type="ECO:0000259" key="6">
    <source>
        <dbReference type="Pfam" id="PF00892"/>
    </source>
</evidence>
<dbReference type="Proteomes" id="UP000236536">
    <property type="component" value="Chromosome"/>
</dbReference>
<feature type="transmembrane region" description="Helical" evidence="5">
    <location>
        <begin position="68"/>
        <end position="89"/>
    </location>
</feature>
<name>A0A2I7GBH1_9RHOB</name>
<evidence type="ECO:0000256" key="5">
    <source>
        <dbReference type="SAM" id="Phobius"/>
    </source>
</evidence>
<feature type="domain" description="EamA" evidence="6">
    <location>
        <begin position="10"/>
        <end position="141"/>
    </location>
</feature>
<keyword evidence="2 5" id="KW-0812">Transmembrane</keyword>
<dbReference type="PANTHER" id="PTHR32322">
    <property type="entry name" value="INNER MEMBRANE TRANSPORTER"/>
    <property type="match status" value="1"/>
</dbReference>
<feature type="transmembrane region" description="Helical" evidence="5">
    <location>
        <begin position="217"/>
        <end position="237"/>
    </location>
</feature>
<evidence type="ECO:0000256" key="2">
    <source>
        <dbReference type="ARBA" id="ARBA00022692"/>
    </source>
</evidence>
<feature type="transmembrane region" description="Helical" evidence="5">
    <location>
        <begin position="95"/>
        <end position="117"/>
    </location>
</feature>
<dbReference type="SUPFAM" id="SSF103481">
    <property type="entry name" value="Multidrug resistance efflux transporter EmrE"/>
    <property type="match status" value="2"/>
</dbReference>
<dbReference type="AlphaFoldDB" id="A0A2I7GBH1"/>
<feature type="domain" description="EamA" evidence="6">
    <location>
        <begin position="160"/>
        <end position="287"/>
    </location>
</feature>
<reference evidence="7 10" key="3">
    <citation type="journal article" date="2017" name="Int. J. Syst. Evol. Microbiol.">
        <title>Adaptation of Surface-Associated Bacteria to the Open Ocean: A Genomically Distinct Subpopulation of Phaeobacter gallaeciensis Colonizes Pacific Mesozooplankton.</title>
        <authorList>
            <person name="Freese H.M."/>
            <person name="Methner A."/>
            <person name="Overmann J."/>
        </authorList>
    </citation>
    <scope>NUCLEOTIDE SEQUENCE [LARGE SCALE GENOMIC DNA]</scope>
    <source>
        <strain evidence="7 10">P66</strain>
    </source>
</reference>
<reference evidence="9 10" key="2">
    <citation type="journal article" date="2017" name="Genome Biol. Evol.">
        <title>Trajectories and Drivers of Genome Evolution in Surface-Associated Marine Phaeobacter.</title>
        <authorList>
            <person name="Freese H.M."/>
            <person name="Sikorski J."/>
            <person name="Bunk B."/>
            <person name="Scheuner C."/>
            <person name="Meier-Kolthoff J.P."/>
            <person name="Sproer C."/>
            <person name="Gram L."/>
            <person name="Overmann J."/>
        </authorList>
    </citation>
    <scope>NUCLEOTIDE SEQUENCE [LARGE SCALE GENOMIC DNA]</scope>
    <source>
        <strain evidence="7 10">P66</strain>
        <strain evidence="8 9">P88</strain>
    </source>
</reference>
<evidence type="ECO:0000313" key="10">
    <source>
        <dbReference type="Proteomes" id="UP000236536"/>
    </source>
</evidence>
<dbReference type="InterPro" id="IPR050638">
    <property type="entry name" value="AA-Vitamin_Transporters"/>
</dbReference>
<feature type="transmembrane region" description="Helical" evidence="5">
    <location>
        <begin position="272"/>
        <end position="293"/>
    </location>
</feature>
<accession>A0A2I7GBH1</accession>
<organism evidence="8 9">
    <name type="scientific">Phaeobacter inhibens</name>
    <dbReference type="NCBI Taxonomy" id="221822"/>
    <lineage>
        <taxon>Bacteria</taxon>
        <taxon>Pseudomonadati</taxon>
        <taxon>Pseudomonadota</taxon>
        <taxon>Alphaproteobacteria</taxon>
        <taxon>Rhodobacterales</taxon>
        <taxon>Roseobacteraceae</taxon>
        <taxon>Phaeobacter</taxon>
    </lineage>
</organism>
<dbReference type="EMBL" id="CP010705">
    <property type="protein sequence ID" value="AUQ95459.1"/>
    <property type="molecule type" value="Genomic_DNA"/>
</dbReference>
<keyword evidence="3 5" id="KW-1133">Transmembrane helix</keyword>
<dbReference type="Pfam" id="PF00892">
    <property type="entry name" value="EamA"/>
    <property type="match status" value="2"/>
</dbReference>